<keyword evidence="2" id="KW-0645">Protease</keyword>
<reference evidence="7 8" key="1">
    <citation type="submission" date="2024-09" db="EMBL/GenBank/DDBJ databases">
        <title>Chromosome-scale assembly of Riccia fluitans.</title>
        <authorList>
            <person name="Paukszto L."/>
            <person name="Sawicki J."/>
            <person name="Karawczyk K."/>
            <person name="Piernik-Szablinska J."/>
            <person name="Szczecinska M."/>
            <person name="Mazdziarz M."/>
        </authorList>
    </citation>
    <scope>NUCLEOTIDE SEQUENCE [LARGE SCALE GENOMIC DNA]</scope>
    <source>
        <strain evidence="7">Rf_01</strain>
        <tissue evidence="7">Aerial parts of the thallus</tissue>
    </source>
</reference>
<dbReference type="Pfam" id="PF02902">
    <property type="entry name" value="Peptidase_C48"/>
    <property type="match status" value="1"/>
</dbReference>
<evidence type="ECO:0000256" key="1">
    <source>
        <dbReference type="ARBA" id="ARBA00005234"/>
    </source>
</evidence>
<evidence type="ECO:0000256" key="3">
    <source>
        <dbReference type="ARBA" id="ARBA00022801"/>
    </source>
</evidence>
<feature type="compositionally biased region" description="Basic and acidic residues" evidence="5">
    <location>
        <begin position="1"/>
        <end position="21"/>
    </location>
</feature>
<keyword evidence="3" id="KW-0378">Hydrolase</keyword>
<dbReference type="InterPro" id="IPR003653">
    <property type="entry name" value="Peptidase_C48_C"/>
</dbReference>
<feature type="compositionally biased region" description="Basic and acidic residues" evidence="5">
    <location>
        <begin position="41"/>
        <end position="50"/>
    </location>
</feature>
<evidence type="ECO:0000313" key="7">
    <source>
        <dbReference type="EMBL" id="KAL2624430.1"/>
    </source>
</evidence>
<feature type="domain" description="Ubiquitin-like protease family profile" evidence="6">
    <location>
        <begin position="518"/>
        <end position="601"/>
    </location>
</feature>
<dbReference type="Gene3D" id="3.40.395.10">
    <property type="entry name" value="Adenoviral Proteinase, Chain A"/>
    <property type="match status" value="1"/>
</dbReference>
<feature type="region of interest" description="Disordered" evidence="5">
    <location>
        <begin position="1"/>
        <end position="83"/>
    </location>
</feature>
<dbReference type="SUPFAM" id="SSF54001">
    <property type="entry name" value="Cysteine proteinases"/>
    <property type="match status" value="1"/>
</dbReference>
<comment type="caution">
    <text evidence="7">The sequence shown here is derived from an EMBL/GenBank/DDBJ whole genome shotgun (WGS) entry which is preliminary data.</text>
</comment>
<dbReference type="Proteomes" id="UP001605036">
    <property type="component" value="Unassembled WGS sequence"/>
</dbReference>
<evidence type="ECO:0000259" key="6">
    <source>
        <dbReference type="Pfam" id="PF02902"/>
    </source>
</evidence>
<evidence type="ECO:0000256" key="5">
    <source>
        <dbReference type="SAM" id="MobiDB-lite"/>
    </source>
</evidence>
<dbReference type="GO" id="GO:0008233">
    <property type="term" value="F:peptidase activity"/>
    <property type="evidence" value="ECO:0007669"/>
    <property type="project" value="UniProtKB-KW"/>
</dbReference>
<feature type="region of interest" description="Disordered" evidence="5">
    <location>
        <begin position="96"/>
        <end position="139"/>
    </location>
</feature>
<keyword evidence="4" id="KW-0175">Coiled coil</keyword>
<keyword evidence="8" id="KW-1185">Reference proteome</keyword>
<proteinExistence type="inferred from homology"/>
<evidence type="ECO:0000313" key="8">
    <source>
        <dbReference type="Proteomes" id="UP001605036"/>
    </source>
</evidence>
<name>A0ABD1YCK9_9MARC</name>
<gene>
    <name evidence="7" type="ORF">R1flu_008675</name>
</gene>
<protein>
    <recommendedName>
        <fullName evidence="6">Ubiquitin-like protease family profile domain-containing protein</fullName>
    </recommendedName>
</protein>
<feature type="coiled-coil region" evidence="4">
    <location>
        <begin position="161"/>
        <end position="209"/>
    </location>
</feature>
<dbReference type="CDD" id="cd14686">
    <property type="entry name" value="bZIP"/>
    <property type="match status" value="1"/>
</dbReference>
<sequence length="651" mass="72606">MKIKKDGHLVEPLDPDVDAKSQKIPKKKQTGSEQPSRKRPRSESDPKDGNEGNLPSAIETSRKGKGKVTESSHRPDVDTKVDIPAEDIRTLKIGMTASRLEMDPPLPTPTGQTSDRGNNHILAGDTTKKAPPTSSKVPSDGILEEFVNQMTTVLSNIIEHHARKNQHLASLEEDLAHAKLEEEKLKATIDALEKEKSEMNARAALMERKDLYDLLEAKMEGFQIANHPGTIGGFENVNLTITKNGWRSTLNLKEFEKCPANFPDFVRGHHTLQDEVHRTGIDVCYQSLLDASKAAIGTLPNSLAVFEYMRSIFDSYVSPNNDPNVQPLVKGLDADDFAVDNFFGLQDPTSLDDVQASPDFEEDLKTNERLRLQVEVRNLGAEPQWVTRSTRVCLDYEPTILPDVPPTDNPTCLVTLDLSVDAREDPSSPPPSQIVPVPALVDLTQYASSSENEGSEDQGWPCKNDLTKANLESTSELVARYDKTNHAEEPMIKITRLWKSICPELHDEDMQGNLPAWIFVPIHGKNHWSLAIIRLHNNDAWLAHLDSSRDPWTHDLEAIFHILKQVLYLIVPIDPALVMTGIMNVEQQQDGHSCGKHVLQMPTSAARKESDGLDRCFREEGLRYIATLDQVRSFDVVFGMYLSGKLASPPM</sequence>
<dbReference type="EMBL" id="JBHFFA010000005">
    <property type="protein sequence ID" value="KAL2624430.1"/>
    <property type="molecule type" value="Genomic_DNA"/>
</dbReference>
<comment type="similarity">
    <text evidence="1">Belongs to the peptidase C48 family.</text>
</comment>
<dbReference type="InterPro" id="IPR038765">
    <property type="entry name" value="Papain-like_cys_pep_sf"/>
</dbReference>
<feature type="compositionally biased region" description="Basic and acidic residues" evidence="5">
    <location>
        <begin position="67"/>
        <end position="83"/>
    </location>
</feature>
<evidence type="ECO:0000256" key="2">
    <source>
        <dbReference type="ARBA" id="ARBA00022670"/>
    </source>
</evidence>
<dbReference type="AlphaFoldDB" id="A0ABD1YCK9"/>
<accession>A0ABD1YCK9</accession>
<organism evidence="7 8">
    <name type="scientific">Riccia fluitans</name>
    <dbReference type="NCBI Taxonomy" id="41844"/>
    <lineage>
        <taxon>Eukaryota</taxon>
        <taxon>Viridiplantae</taxon>
        <taxon>Streptophyta</taxon>
        <taxon>Embryophyta</taxon>
        <taxon>Marchantiophyta</taxon>
        <taxon>Marchantiopsida</taxon>
        <taxon>Marchantiidae</taxon>
        <taxon>Marchantiales</taxon>
        <taxon>Ricciaceae</taxon>
        <taxon>Riccia</taxon>
    </lineage>
</organism>
<dbReference type="GO" id="GO:0006508">
    <property type="term" value="P:proteolysis"/>
    <property type="evidence" value="ECO:0007669"/>
    <property type="project" value="UniProtKB-KW"/>
</dbReference>
<evidence type="ECO:0000256" key="4">
    <source>
        <dbReference type="SAM" id="Coils"/>
    </source>
</evidence>